<evidence type="ECO:0000313" key="5">
    <source>
        <dbReference type="Proteomes" id="UP000033111"/>
    </source>
</evidence>
<dbReference type="PATRIC" id="fig|1434120.4.peg.1290"/>
<evidence type="ECO:0000256" key="1">
    <source>
        <dbReference type="SAM" id="Phobius"/>
    </source>
</evidence>
<evidence type="ECO:0000313" key="4">
    <source>
        <dbReference type="EMBL" id="AKB27737.1"/>
    </source>
</evidence>
<gene>
    <name evidence="4" type="ORF">MSSIT_1018</name>
</gene>
<dbReference type="InterPro" id="IPR011635">
    <property type="entry name" value="CARDB"/>
</dbReference>
<evidence type="ECO:0000259" key="3">
    <source>
        <dbReference type="Pfam" id="PF07752"/>
    </source>
</evidence>
<dbReference type="AlphaFoldDB" id="A0A0E3P2X4"/>
<dbReference type="SUPFAM" id="SSF49464">
    <property type="entry name" value="Carboxypeptidase regulatory domain-like"/>
    <property type="match status" value="1"/>
</dbReference>
<dbReference type="HOGENOM" id="CLU_006048_1_0_2"/>
<dbReference type="InterPro" id="IPR013783">
    <property type="entry name" value="Ig-like_fold"/>
</dbReference>
<dbReference type="RefSeq" id="WP_048170645.1">
    <property type="nucleotide sequence ID" value="NZ_CP009506.1"/>
</dbReference>
<dbReference type="Pfam" id="PF07752">
    <property type="entry name" value="S-layer"/>
    <property type="match status" value="2"/>
</dbReference>
<dbReference type="GeneID" id="24859809"/>
<keyword evidence="1" id="KW-1133">Transmembrane helix</keyword>
<keyword evidence="5" id="KW-1185">Reference proteome</keyword>
<accession>A0A0E3P2X4</accession>
<feature type="domain" description="S-layer family duplication" evidence="3">
    <location>
        <begin position="38"/>
        <end position="291"/>
    </location>
</feature>
<protein>
    <submittedName>
        <fullName evidence="4">S-layer family duplication domain protein</fullName>
    </submittedName>
</protein>
<dbReference type="Pfam" id="PF07705">
    <property type="entry name" value="CARDB"/>
    <property type="match status" value="1"/>
</dbReference>
<dbReference type="Gene3D" id="2.60.40.4190">
    <property type="match status" value="2"/>
</dbReference>
<dbReference type="InterPro" id="IPR008969">
    <property type="entry name" value="CarboxyPept-like_regulatory"/>
</dbReference>
<keyword evidence="1" id="KW-0472">Membrane</keyword>
<name>A0A0E3P2X4_9EURY</name>
<feature type="domain" description="S-layer family duplication" evidence="3">
    <location>
        <begin position="321"/>
        <end position="568"/>
    </location>
</feature>
<organism evidence="4 5">
    <name type="scientific">Methanosarcina siciliae T4/M</name>
    <dbReference type="NCBI Taxonomy" id="1434120"/>
    <lineage>
        <taxon>Archaea</taxon>
        <taxon>Methanobacteriati</taxon>
        <taxon>Methanobacteriota</taxon>
        <taxon>Stenosarchaea group</taxon>
        <taxon>Methanomicrobia</taxon>
        <taxon>Methanosarcinales</taxon>
        <taxon>Methanosarcinaceae</taxon>
        <taxon>Methanosarcina</taxon>
    </lineage>
</organism>
<dbReference type="Gene3D" id="2.60.40.1120">
    <property type="entry name" value="Carboxypeptidase-like, regulatory domain"/>
    <property type="match status" value="1"/>
</dbReference>
<dbReference type="InterPro" id="IPR006457">
    <property type="entry name" value="S_layer-rel_Mac"/>
</dbReference>
<keyword evidence="1" id="KW-0812">Transmembrane</keyword>
<sequence length="868" mass="94314">MGTKKYIITLCLLLALGLLCETAAAVISNSTGDRIWDENANQSLTYTWTPQTYSGFYYDLDTGEGSEYMTIHLTAGSRSIAKNGLEYETKPIETEFEYGDWGSYQVIGFMAERYFAGYTENSSFVNEEISVISDGQLSKILIDSDDRESMYTGSSLILEEGYSLNIVEVDVSGDKVWVQLEKDGDVVDNGFLSSDSDYVYETDLGDTEDVPLIAVHLDQIFSGAETNAVFVDGIFQVSDEYVKIENGDRFEKMEISSTSSSGITMKNRDSFTLSKGDTVEIMGILSFLVADDDDIRFAPIVETSEPGTYELRGTVHDEVFDTTVWTPFNFEGFYYNIDENVSTESLTLTEDISGRSIDDETLVYSTSPALVKFEHEDWGSYEVIGFMAEKYFAGYPDDTFGNSKSVSVLSDNILAKVLIDDDNKKSMFTGSSLTLDEDYSLEIAEVDVNGDTVWVQLKKDGNVVDEGFLSSDSDYVYETDLGGAEDLPLIAVHLDQIFSGTETNAVFIEGVFQISEDYVELSQGDSFGEMELSTISSSGIRMKNEDSISLSKGNTIDLMGNVKFRVADASVLRFYPYVEVETAAQDQLEIETPDVLVVGQAAEILVTARNASVSEVELFLDDESIGTTGDDGTLTYTPTEEGSFTLSASKAGYISGTEDVDVVGAGVLKLLLSVSPETINIGDQISIKATDSVENKPVSGVDIYFGGQKVEGQTGTDGTVSYGVTAPGTYTVNATKTGYEEGETIVEVSEDKAVFEYSDFSIEPASVEGGDAVTIRVNVENTGNIAGETEVDMLVSGESVDSETVSLDAGASTIVEFSHTETEAGNYTVEVGDMSGTYEVTKSTPFVSGIATLGILAIAFVLLRKKRN</sequence>
<evidence type="ECO:0000259" key="2">
    <source>
        <dbReference type="Pfam" id="PF07705"/>
    </source>
</evidence>
<dbReference type="EMBL" id="CP009506">
    <property type="protein sequence ID" value="AKB27737.1"/>
    <property type="molecule type" value="Genomic_DNA"/>
</dbReference>
<dbReference type="OrthoDB" id="240412at2157"/>
<dbReference type="Gene3D" id="2.60.40.10">
    <property type="entry name" value="Immunoglobulins"/>
    <property type="match status" value="1"/>
</dbReference>
<dbReference type="Proteomes" id="UP000033111">
    <property type="component" value="Chromosome"/>
</dbReference>
<dbReference type="Gene3D" id="2.60.98.40">
    <property type="match status" value="2"/>
</dbReference>
<feature type="domain" description="CARDB" evidence="2">
    <location>
        <begin position="761"/>
        <end position="831"/>
    </location>
</feature>
<feature type="transmembrane region" description="Helical" evidence="1">
    <location>
        <begin position="846"/>
        <end position="863"/>
    </location>
</feature>
<proteinExistence type="predicted"/>
<reference evidence="4 5" key="1">
    <citation type="submission" date="2014-07" db="EMBL/GenBank/DDBJ databases">
        <title>Methanogenic archaea and the global carbon cycle.</title>
        <authorList>
            <person name="Henriksen J.R."/>
            <person name="Luke J."/>
            <person name="Reinhart S."/>
            <person name="Benedict M.N."/>
            <person name="Youngblut N.D."/>
            <person name="Metcalf M.E."/>
            <person name="Whitaker R.J."/>
            <person name="Metcalf W.W."/>
        </authorList>
    </citation>
    <scope>NUCLEOTIDE SEQUENCE [LARGE SCALE GENOMIC DNA]</scope>
    <source>
        <strain evidence="4 5">T4/M</strain>
    </source>
</reference>
<dbReference type="NCBIfam" id="TIGR01567">
    <property type="entry name" value="S_layer_rel_Mac"/>
    <property type="match status" value="2"/>
</dbReference>
<dbReference type="KEGG" id="msw:MSSIT_1018"/>